<evidence type="ECO:0000313" key="4">
    <source>
        <dbReference type="Proteomes" id="UP001403385"/>
    </source>
</evidence>
<feature type="non-terminal residue" evidence="3">
    <location>
        <position position="325"/>
    </location>
</feature>
<dbReference type="InterPro" id="IPR047658">
    <property type="entry name" value="IS4-like_transpos"/>
</dbReference>
<keyword evidence="1" id="KW-0472">Membrane</keyword>
<dbReference type="InterPro" id="IPR012337">
    <property type="entry name" value="RNaseH-like_sf"/>
</dbReference>
<evidence type="ECO:0000259" key="2">
    <source>
        <dbReference type="Pfam" id="PF01609"/>
    </source>
</evidence>
<dbReference type="SUPFAM" id="SSF53098">
    <property type="entry name" value="Ribonuclease H-like"/>
    <property type="match status" value="1"/>
</dbReference>
<dbReference type="AlphaFoldDB" id="A0AAW9SML7"/>
<dbReference type="GO" id="GO:0004803">
    <property type="term" value="F:transposase activity"/>
    <property type="evidence" value="ECO:0007669"/>
    <property type="project" value="InterPro"/>
</dbReference>
<gene>
    <name evidence="3" type="ORF">AAG747_29190</name>
</gene>
<dbReference type="RefSeq" id="WP_346824798.1">
    <property type="nucleotide sequence ID" value="NZ_JBDKWZ010000042.1"/>
</dbReference>
<dbReference type="InterPro" id="IPR002559">
    <property type="entry name" value="Transposase_11"/>
</dbReference>
<dbReference type="Proteomes" id="UP001403385">
    <property type="component" value="Unassembled WGS sequence"/>
</dbReference>
<dbReference type="EMBL" id="JBDKWZ010000042">
    <property type="protein sequence ID" value="MEN7552021.1"/>
    <property type="molecule type" value="Genomic_DNA"/>
</dbReference>
<keyword evidence="4" id="KW-1185">Reference proteome</keyword>
<feature type="transmembrane region" description="Helical" evidence="1">
    <location>
        <begin position="293"/>
        <end position="311"/>
    </location>
</feature>
<name>A0AAW9SML7_9BACT</name>
<comment type="caution">
    <text evidence="3">The sequence shown here is derived from an EMBL/GenBank/DDBJ whole genome shotgun (WGS) entry which is preliminary data.</text>
</comment>
<feature type="domain" description="Transposase IS4-like" evidence="2">
    <location>
        <begin position="144"/>
        <end position="300"/>
    </location>
</feature>
<sequence>MASQYKDKTLVEILQEELKGNKARMTLLSYLVVSLLQVRSVNFKRLATGYHNGVQLSSKLRRIQRFFRQFAFSDHLYCQLIIKMLPIKGKYALSMDRTNWRLGQLNINLLFLSVIYKGVGLPIFWCVLGDKRGNSSQEERIVLLNRFMDCFGKDKIEYLTADREFIGQDWLAFLTGHQVRFIIRVRNNMHLTFTDGKTVKAHWLLLAQPLNQVYFHPRIVYLNDTLVYFSGLKYLNRDGKIDYLILVSYKQDHLSMGLYKNRWQIETMFRAFKSAGFNLEATHVNDDQRLNTLIRVLVIAFIWSYNIGIYLHENIKQITIKKHGR</sequence>
<proteinExistence type="predicted"/>
<evidence type="ECO:0000256" key="1">
    <source>
        <dbReference type="SAM" id="Phobius"/>
    </source>
</evidence>
<dbReference type="GO" id="GO:0006313">
    <property type="term" value="P:DNA transposition"/>
    <property type="evidence" value="ECO:0007669"/>
    <property type="project" value="InterPro"/>
</dbReference>
<accession>A0AAW9SML7</accession>
<evidence type="ECO:0000313" key="3">
    <source>
        <dbReference type="EMBL" id="MEN7552021.1"/>
    </source>
</evidence>
<keyword evidence="1" id="KW-1133">Transmembrane helix</keyword>
<dbReference type="Pfam" id="PF01609">
    <property type="entry name" value="DDE_Tnp_1"/>
    <property type="match status" value="1"/>
</dbReference>
<dbReference type="GO" id="GO:0003677">
    <property type="term" value="F:DNA binding"/>
    <property type="evidence" value="ECO:0007669"/>
    <property type="project" value="InterPro"/>
</dbReference>
<feature type="transmembrane region" description="Helical" evidence="1">
    <location>
        <begin position="107"/>
        <end position="128"/>
    </location>
</feature>
<dbReference type="NCBIfam" id="NF033591">
    <property type="entry name" value="transpos_IS4_2"/>
    <property type="match status" value="1"/>
</dbReference>
<reference evidence="3 4" key="1">
    <citation type="submission" date="2024-04" db="EMBL/GenBank/DDBJ databases">
        <title>Novel genus in family Flammeovirgaceae.</title>
        <authorList>
            <person name="Nguyen T.H."/>
            <person name="Vuong T.Q."/>
            <person name="Le H."/>
            <person name="Kim S.-G."/>
        </authorList>
    </citation>
    <scope>NUCLEOTIDE SEQUENCE [LARGE SCALE GENOMIC DNA]</scope>
    <source>
        <strain evidence="3 4">JCM 23209</strain>
    </source>
</reference>
<keyword evidence="1" id="KW-0812">Transmembrane</keyword>
<organism evidence="3 4">
    <name type="scientific">Rapidithrix thailandica</name>
    <dbReference type="NCBI Taxonomy" id="413964"/>
    <lineage>
        <taxon>Bacteria</taxon>
        <taxon>Pseudomonadati</taxon>
        <taxon>Bacteroidota</taxon>
        <taxon>Cytophagia</taxon>
        <taxon>Cytophagales</taxon>
        <taxon>Flammeovirgaceae</taxon>
        <taxon>Rapidithrix</taxon>
    </lineage>
</organism>
<protein>
    <submittedName>
        <fullName evidence="3">IS4 family transposase</fullName>
    </submittedName>
</protein>